<accession>A0A7I9VUX3</accession>
<proteinExistence type="predicted"/>
<sequence>MLDLGARSALMSPVNRLVAHRFPEDKLRAWVKHNIEEVGQLEYLLPQLASGEPEPAQCAQC</sequence>
<gene>
    <name evidence="1" type="ORF">MAGR_06350</name>
</gene>
<protein>
    <submittedName>
        <fullName evidence="1">Uncharacterized protein</fullName>
    </submittedName>
</protein>
<evidence type="ECO:0000313" key="2">
    <source>
        <dbReference type="Proteomes" id="UP000465302"/>
    </source>
</evidence>
<organism evidence="1 2">
    <name type="scientific">Mycolicibacterium agri</name>
    <name type="common">Mycobacterium agri</name>
    <dbReference type="NCBI Taxonomy" id="36811"/>
    <lineage>
        <taxon>Bacteria</taxon>
        <taxon>Bacillati</taxon>
        <taxon>Actinomycetota</taxon>
        <taxon>Actinomycetes</taxon>
        <taxon>Mycobacteriales</taxon>
        <taxon>Mycobacteriaceae</taxon>
        <taxon>Mycolicibacterium</taxon>
    </lineage>
</organism>
<evidence type="ECO:0000313" key="1">
    <source>
        <dbReference type="EMBL" id="GFG49194.1"/>
    </source>
</evidence>
<dbReference type="Proteomes" id="UP000465302">
    <property type="component" value="Unassembled WGS sequence"/>
</dbReference>
<dbReference type="EMBL" id="BLKS01000001">
    <property type="protein sequence ID" value="GFG49194.1"/>
    <property type="molecule type" value="Genomic_DNA"/>
</dbReference>
<dbReference type="AlphaFoldDB" id="A0A7I9VUX3"/>
<name>A0A7I9VUX3_MYCAG</name>
<reference evidence="1 2" key="1">
    <citation type="journal article" date="2019" name="Emerg. Microbes Infect.">
        <title>Comprehensive subspecies identification of 175 nontuberculous mycobacteria species based on 7547 genomic profiles.</title>
        <authorList>
            <person name="Matsumoto Y."/>
            <person name="Kinjo T."/>
            <person name="Motooka D."/>
            <person name="Nabeya D."/>
            <person name="Jung N."/>
            <person name="Uechi K."/>
            <person name="Horii T."/>
            <person name="Iida T."/>
            <person name="Fujita J."/>
            <person name="Nakamura S."/>
        </authorList>
    </citation>
    <scope>NUCLEOTIDE SEQUENCE [LARGE SCALE GENOMIC DNA]</scope>
    <source>
        <strain evidence="1 2">JCM 6377</strain>
    </source>
</reference>
<comment type="caution">
    <text evidence="1">The sequence shown here is derived from an EMBL/GenBank/DDBJ whole genome shotgun (WGS) entry which is preliminary data.</text>
</comment>